<accession>A0A3M7QMN9</accession>
<gene>
    <name evidence="1" type="ORF">BpHYR1_009915</name>
</gene>
<dbReference type="EMBL" id="REGN01005661">
    <property type="protein sequence ID" value="RNA12550.1"/>
    <property type="molecule type" value="Genomic_DNA"/>
</dbReference>
<reference evidence="1 2" key="1">
    <citation type="journal article" date="2018" name="Sci. Rep.">
        <title>Genomic signatures of local adaptation to the degree of environmental predictability in rotifers.</title>
        <authorList>
            <person name="Franch-Gras L."/>
            <person name="Hahn C."/>
            <person name="Garcia-Roger E.M."/>
            <person name="Carmona M.J."/>
            <person name="Serra M."/>
            <person name="Gomez A."/>
        </authorList>
    </citation>
    <scope>NUCLEOTIDE SEQUENCE [LARGE SCALE GENOMIC DNA]</scope>
    <source>
        <strain evidence="1">HYR1</strain>
    </source>
</reference>
<protein>
    <submittedName>
        <fullName evidence="1">Uncharacterized protein</fullName>
    </submittedName>
</protein>
<keyword evidence="2" id="KW-1185">Reference proteome</keyword>
<dbReference type="AlphaFoldDB" id="A0A3M7QMN9"/>
<name>A0A3M7QMN9_BRAPC</name>
<organism evidence="1 2">
    <name type="scientific">Brachionus plicatilis</name>
    <name type="common">Marine rotifer</name>
    <name type="synonym">Brachionus muelleri</name>
    <dbReference type="NCBI Taxonomy" id="10195"/>
    <lineage>
        <taxon>Eukaryota</taxon>
        <taxon>Metazoa</taxon>
        <taxon>Spiralia</taxon>
        <taxon>Gnathifera</taxon>
        <taxon>Rotifera</taxon>
        <taxon>Eurotatoria</taxon>
        <taxon>Monogononta</taxon>
        <taxon>Pseudotrocha</taxon>
        <taxon>Ploima</taxon>
        <taxon>Brachionidae</taxon>
        <taxon>Brachionus</taxon>
    </lineage>
</organism>
<sequence length="79" mass="9504">MNGLDLLVFGLVGPLGCDKTLIYNFFKHKAEAYQYDYNKEIIQYEFFFRLESISNKSKFYLNSWITYIFHMPNNRSNKD</sequence>
<evidence type="ECO:0000313" key="2">
    <source>
        <dbReference type="Proteomes" id="UP000276133"/>
    </source>
</evidence>
<comment type="caution">
    <text evidence="1">The sequence shown here is derived from an EMBL/GenBank/DDBJ whole genome shotgun (WGS) entry which is preliminary data.</text>
</comment>
<evidence type="ECO:0000313" key="1">
    <source>
        <dbReference type="EMBL" id="RNA12550.1"/>
    </source>
</evidence>
<proteinExistence type="predicted"/>
<dbReference type="Proteomes" id="UP000276133">
    <property type="component" value="Unassembled WGS sequence"/>
</dbReference>